<evidence type="ECO:0000313" key="2">
    <source>
        <dbReference type="Proteomes" id="UP000612055"/>
    </source>
</evidence>
<reference evidence="1" key="1">
    <citation type="journal article" date="2020" name="bioRxiv">
        <title>Comparative genomics of Chlamydomonas.</title>
        <authorList>
            <person name="Craig R.J."/>
            <person name="Hasan A.R."/>
            <person name="Ness R.W."/>
            <person name="Keightley P.D."/>
        </authorList>
    </citation>
    <scope>NUCLEOTIDE SEQUENCE</scope>
    <source>
        <strain evidence="1">CCAP 11/70</strain>
    </source>
</reference>
<accession>A0A836C0R6</accession>
<gene>
    <name evidence="1" type="ORF">HYH03_006999</name>
</gene>
<dbReference type="EMBL" id="JAEHOE010000028">
    <property type="protein sequence ID" value="KAG2494754.1"/>
    <property type="molecule type" value="Genomic_DNA"/>
</dbReference>
<name>A0A836C0R6_9CHLO</name>
<dbReference type="AlphaFoldDB" id="A0A836C0R6"/>
<proteinExistence type="predicted"/>
<dbReference type="OrthoDB" id="523154at2759"/>
<organism evidence="1 2">
    <name type="scientific">Edaphochlamys debaryana</name>
    <dbReference type="NCBI Taxonomy" id="47281"/>
    <lineage>
        <taxon>Eukaryota</taxon>
        <taxon>Viridiplantae</taxon>
        <taxon>Chlorophyta</taxon>
        <taxon>core chlorophytes</taxon>
        <taxon>Chlorophyceae</taxon>
        <taxon>CS clade</taxon>
        <taxon>Chlamydomonadales</taxon>
        <taxon>Chlamydomonadales incertae sedis</taxon>
        <taxon>Edaphochlamys</taxon>
    </lineage>
</organism>
<dbReference type="Proteomes" id="UP000612055">
    <property type="component" value="Unassembled WGS sequence"/>
</dbReference>
<keyword evidence="2" id="KW-1185">Reference proteome</keyword>
<comment type="caution">
    <text evidence="1">The sequence shown here is derived from an EMBL/GenBank/DDBJ whole genome shotgun (WGS) entry which is preliminary data.</text>
</comment>
<protein>
    <submittedName>
        <fullName evidence="1">Uncharacterized protein</fullName>
    </submittedName>
</protein>
<sequence>MDPTQTVHRAPDGTMNMSLALNPLDESMRRMQGYEVTRAPAEGTIPNYKPDLFAFKGNRQNPWKSEQTHSYSHPKEYTARILNGTIVHTDGNTEMAMDTHHTVERPQFPPGTIRDKLHVLPQYIPTADPAMDELNAVAHVVYPQLPALMEACGNYHGHSPDGWITTAGFMTAARNAGLTLSRAEYLALERALTKDTMGRINYLQMEALVSTVAGVAAEGEQATEGEAQ</sequence>
<evidence type="ECO:0000313" key="1">
    <source>
        <dbReference type="EMBL" id="KAG2494754.1"/>
    </source>
</evidence>